<sequence length="132" mass="13949">MSTVHPLHSTATRSSQKMGASPDLLAHIRTNQLDKDIFNASRHSVAIGPVTLEFRVSANPVSATVELYIANRLIGGGTLNHAHPSAKFGGAVDKLKSEADLTLDIPGKKLDFRFTVCAPVVGCTSRSGTLGL</sequence>
<keyword evidence="3" id="KW-1185">Reference proteome</keyword>
<gene>
    <name evidence="2" type="ORF">WS67_15640</name>
</gene>
<feature type="compositionally biased region" description="Polar residues" evidence="1">
    <location>
        <begin position="1"/>
        <end position="18"/>
    </location>
</feature>
<evidence type="ECO:0000313" key="2">
    <source>
        <dbReference type="EMBL" id="KVE26991.1"/>
    </source>
</evidence>
<reference evidence="2 3" key="1">
    <citation type="submission" date="2015-11" db="EMBL/GenBank/DDBJ databases">
        <title>Expanding the genomic diversity of Burkholderia species for the development of highly accurate diagnostics.</title>
        <authorList>
            <person name="Sahl J."/>
            <person name="Keim P."/>
            <person name="Wagner D."/>
        </authorList>
    </citation>
    <scope>NUCLEOTIDE SEQUENCE [LARGE SCALE GENOMIC DNA]</scope>
    <source>
        <strain evidence="2 3">TSV85</strain>
    </source>
</reference>
<evidence type="ECO:0000256" key="1">
    <source>
        <dbReference type="SAM" id="MobiDB-lite"/>
    </source>
</evidence>
<dbReference type="AlphaFoldDB" id="A0A118DNT9"/>
<dbReference type="EMBL" id="LOWA01000032">
    <property type="protein sequence ID" value="KVE26991.1"/>
    <property type="molecule type" value="Genomic_DNA"/>
</dbReference>
<organism evidence="2 3">
    <name type="scientific">Burkholderia singularis</name>
    <dbReference type="NCBI Taxonomy" id="1503053"/>
    <lineage>
        <taxon>Bacteria</taxon>
        <taxon>Pseudomonadati</taxon>
        <taxon>Pseudomonadota</taxon>
        <taxon>Betaproteobacteria</taxon>
        <taxon>Burkholderiales</taxon>
        <taxon>Burkholderiaceae</taxon>
        <taxon>Burkholderia</taxon>
        <taxon>pseudomallei group</taxon>
    </lineage>
</organism>
<name>A0A118DNT9_9BURK</name>
<accession>A0A118DNT9</accession>
<evidence type="ECO:0000313" key="3">
    <source>
        <dbReference type="Proteomes" id="UP000062788"/>
    </source>
</evidence>
<protein>
    <submittedName>
        <fullName evidence="2">Uncharacterized protein</fullName>
    </submittedName>
</protein>
<feature type="region of interest" description="Disordered" evidence="1">
    <location>
        <begin position="1"/>
        <end position="20"/>
    </location>
</feature>
<proteinExistence type="predicted"/>
<comment type="caution">
    <text evidence="2">The sequence shown here is derived from an EMBL/GenBank/DDBJ whole genome shotgun (WGS) entry which is preliminary data.</text>
</comment>
<dbReference type="Proteomes" id="UP000062788">
    <property type="component" value="Unassembled WGS sequence"/>
</dbReference>